<evidence type="ECO:0000313" key="11">
    <source>
        <dbReference type="Proteomes" id="UP000605676"/>
    </source>
</evidence>
<dbReference type="Gene3D" id="2.40.170.20">
    <property type="entry name" value="TonB-dependent receptor, beta-barrel domain"/>
    <property type="match status" value="1"/>
</dbReference>
<dbReference type="Proteomes" id="UP000605676">
    <property type="component" value="Unassembled WGS sequence"/>
</dbReference>
<keyword evidence="5 7" id="KW-0472">Membrane</keyword>
<evidence type="ECO:0000256" key="3">
    <source>
        <dbReference type="ARBA" id="ARBA00022452"/>
    </source>
</evidence>
<dbReference type="InterPro" id="IPR036942">
    <property type="entry name" value="Beta-barrel_TonB_sf"/>
</dbReference>
<feature type="chain" id="PRO_5046305890" evidence="8">
    <location>
        <begin position="20"/>
        <end position="925"/>
    </location>
</feature>
<keyword evidence="2 7" id="KW-0813">Transport</keyword>
<comment type="subcellular location">
    <subcellularLocation>
        <location evidence="1 7">Cell outer membrane</location>
        <topology evidence="1 7">Multi-pass membrane protein</topology>
    </subcellularLocation>
</comment>
<keyword evidence="3 7" id="KW-1134">Transmembrane beta strand</keyword>
<dbReference type="Pfam" id="PF13715">
    <property type="entry name" value="CarbopepD_reg_2"/>
    <property type="match status" value="1"/>
</dbReference>
<dbReference type="RefSeq" id="WP_200463801.1">
    <property type="nucleotide sequence ID" value="NZ_JAENRR010000007.1"/>
</dbReference>
<evidence type="ECO:0000256" key="5">
    <source>
        <dbReference type="ARBA" id="ARBA00023136"/>
    </source>
</evidence>
<keyword evidence="8" id="KW-0732">Signal</keyword>
<dbReference type="InterPro" id="IPR037066">
    <property type="entry name" value="Plug_dom_sf"/>
</dbReference>
<keyword evidence="4 7" id="KW-0812">Transmembrane</keyword>
<evidence type="ECO:0000256" key="7">
    <source>
        <dbReference type="PROSITE-ProRule" id="PRU01360"/>
    </source>
</evidence>
<evidence type="ECO:0000256" key="4">
    <source>
        <dbReference type="ARBA" id="ARBA00022692"/>
    </source>
</evidence>
<comment type="similarity">
    <text evidence="7">Belongs to the TonB-dependent receptor family.</text>
</comment>
<proteinExistence type="inferred from homology"/>
<organism evidence="10 11">
    <name type="scientific">Carboxylicivirga marina</name>
    <dbReference type="NCBI Taxonomy" id="2800988"/>
    <lineage>
        <taxon>Bacteria</taxon>
        <taxon>Pseudomonadati</taxon>
        <taxon>Bacteroidota</taxon>
        <taxon>Bacteroidia</taxon>
        <taxon>Marinilabiliales</taxon>
        <taxon>Marinilabiliaceae</taxon>
        <taxon>Carboxylicivirga</taxon>
    </lineage>
</organism>
<protein>
    <submittedName>
        <fullName evidence="10">TonB-dependent receptor</fullName>
    </submittedName>
</protein>
<dbReference type="InterPro" id="IPR012910">
    <property type="entry name" value="Plug_dom"/>
</dbReference>
<dbReference type="EMBL" id="JAENRR010000007">
    <property type="protein sequence ID" value="MBK3516570.1"/>
    <property type="molecule type" value="Genomic_DNA"/>
</dbReference>
<keyword evidence="11" id="KW-1185">Reference proteome</keyword>
<name>A0ABS1HGF1_9BACT</name>
<comment type="caution">
    <text evidence="10">The sequence shown here is derived from an EMBL/GenBank/DDBJ whole genome shotgun (WGS) entry which is preliminary data.</text>
</comment>
<evidence type="ECO:0000256" key="1">
    <source>
        <dbReference type="ARBA" id="ARBA00004571"/>
    </source>
</evidence>
<dbReference type="Gene3D" id="2.170.130.10">
    <property type="entry name" value="TonB-dependent receptor, plug domain"/>
    <property type="match status" value="1"/>
</dbReference>
<dbReference type="InterPro" id="IPR039426">
    <property type="entry name" value="TonB-dep_rcpt-like"/>
</dbReference>
<dbReference type="PROSITE" id="PS52016">
    <property type="entry name" value="TONB_DEPENDENT_REC_3"/>
    <property type="match status" value="1"/>
</dbReference>
<dbReference type="Pfam" id="PF07715">
    <property type="entry name" value="Plug"/>
    <property type="match status" value="1"/>
</dbReference>
<feature type="domain" description="TonB-dependent receptor plug" evidence="9">
    <location>
        <begin position="284"/>
        <end position="352"/>
    </location>
</feature>
<evidence type="ECO:0000259" key="9">
    <source>
        <dbReference type="Pfam" id="PF07715"/>
    </source>
</evidence>
<dbReference type="Gene3D" id="2.60.40.1120">
    <property type="entry name" value="Carboxypeptidase-like, regulatory domain"/>
    <property type="match status" value="1"/>
</dbReference>
<dbReference type="SUPFAM" id="SSF56935">
    <property type="entry name" value="Porins"/>
    <property type="match status" value="1"/>
</dbReference>
<reference evidence="10 11" key="1">
    <citation type="submission" date="2021-01" db="EMBL/GenBank/DDBJ databases">
        <title>Carboxyliciviraga sp.nov., isolated from coastal sediments.</title>
        <authorList>
            <person name="Lu D."/>
            <person name="Zhang T."/>
        </authorList>
    </citation>
    <scope>NUCLEOTIDE SEQUENCE [LARGE SCALE GENOMIC DNA]</scope>
    <source>
        <strain evidence="10 11">N1Y132</strain>
    </source>
</reference>
<evidence type="ECO:0000313" key="10">
    <source>
        <dbReference type="EMBL" id="MBK3516570.1"/>
    </source>
</evidence>
<accession>A0ABS1HGF1</accession>
<keyword evidence="10" id="KW-0675">Receptor</keyword>
<dbReference type="InterPro" id="IPR008969">
    <property type="entry name" value="CarboxyPept-like_regulatory"/>
</dbReference>
<evidence type="ECO:0000256" key="2">
    <source>
        <dbReference type="ARBA" id="ARBA00022448"/>
    </source>
</evidence>
<gene>
    <name evidence="10" type="ORF">JIV24_04390</name>
</gene>
<dbReference type="SUPFAM" id="SSF49464">
    <property type="entry name" value="Carboxypeptidase regulatory domain-like"/>
    <property type="match status" value="1"/>
</dbReference>
<keyword evidence="6 7" id="KW-0998">Cell outer membrane</keyword>
<evidence type="ECO:0000256" key="6">
    <source>
        <dbReference type="ARBA" id="ARBA00023237"/>
    </source>
</evidence>
<evidence type="ECO:0000256" key="8">
    <source>
        <dbReference type="SAM" id="SignalP"/>
    </source>
</evidence>
<sequence length="925" mass="105140">MKRLIVAVLLMPVFISALSQNIINHNDSLSFNDIILDIESRSDYQFYYSPNWTDTLILKSDYKQLPILKAIDWLSKMSQLEYTIIDNTNVVFTKAYKVKTNYAELFSSYINDKKAIKVDSVIYEAPKKESLETNTISKEYMVFTIGNQAKNPNTQTATLSGKVIDVENGEPLVGTVIYIDDLKNGTVTNLYGHYSFSIPKGRYKIEYRSVGMKTTYRNVVIHSDGSLDVDLKSKPTSLKEVTITAKSEDPVRNLRMGMDQISMKTLKQLPLGMGEADVIKTTLLLPGVQSVGEASNGFNVRGGSTDQNLILLNDAPIINTSHFFGFFSGFNADIIKDIKLYKSGIPAKYGGRVSSVMDLTVKEGNRKQTKLNGGISPVSGRLTIESPIKKDKSSFILAARTTYSDWVLKLLDDPKLKNSSANFHDLQGSFSWDIDEKNSLYLSGYYSHDDFDYYTEDAFEYNTLASTVKWKHIFSPKLFSTFSGIVSNYDYTNESRTDSSLLHKIDYQLNQYSFKSDFSYISGTNHKIDFGLNATWYDLSPGKQTPSSTESLIAYKELEKEQALEAALYISDEFELSHFMSLSAGLRYSMYSNFGPKTQYNYQSGLPRSVDNIVDTTHHGNGGISFYSGPEFRLSSNIRLSGTSSLKLGYNRMYQYIQMISNTAAMAPTDIWKLSDKYLKPQHGDQYSIGFYKKMRNNSIEASIETYYKKLDNIIDYKGGAKLVMNEHLETDVLNGKGKAYGVELMVQKKRGKLTGWVNYTYSRILHKIDSEFDEEQINNGDYFPANYDKPHDFKFVANYKFSRRMNISSNFFYSTGRPFTAPVAYYNFGGTDKVYYSERNSMRMPDYIRLDVATTINGNLVAKKLNHSSWTFAVYNVLGRQNAYNIFFRTEGEKVQGYKMSIFGQPIFTVTYNFKFLGNAKDDF</sequence>
<feature type="signal peptide" evidence="8">
    <location>
        <begin position="1"/>
        <end position="19"/>
    </location>
</feature>